<protein>
    <submittedName>
        <fullName evidence="2">Uncharacterized protein</fullName>
    </submittedName>
</protein>
<evidence type="ECO:0000256" key="1">
    <source>
        <dbReference type="SAM" id="MobiDB-lite"/>
    </source>
</evidence>
<organism evidence="2 3">
    <name type="scientific">Hamadaea flava</name>
    <dbReference type="NCBI Taxonomy" id="1742688"/>
    <lineage>
        <taxon>Bacteria</taxon>
        <taxon>Bacillati</taxon>
        <taxon>Actinomycetota</taxon>
        <taxon>Actinomycetes</taxon>
        <taxon>Micromonosporales</taxon>
        <taxon>Micromonosporaceae</taxon>
        <taxon>Hamadaea</taxon>
    </lineage>
</organism>
<comment type="caution">
    <text evidence="2">The sequence shown here is derived from an EMBL/GenBank/DDBJ whole genome shotgun (WGS) entry which is preliminary data.</text>
</comment>
<feature type="region of interest" description="Disordered" evidence="1">
    <location>
        <begin position="1"/>
        <end position="29"/>
    </location>
</feature>
<feature type="compositionally biased region" description="Basic and acidic residues" evidence="1">
    <location>
        <begin position="53"/>
        <end position="87"/>
    </location>
</feature>
<evidence type="ECO:0000313" key="2">
    <source>
        <dbReference type="EMBL" id="MFC4130905.1"/>
    </source>
</evidence>
<reference evidence="3" key="1">
    <citation type="journal article" date="2019" name="Int. J. Syst. Evol. Microbiol.">
        <title>The Global Catalogue of Microorganisms (GCM) 10K type strain sequencing project: providing services to taxonomists for standard genome sequencing and annotation.</title>
        <authorList>
            <consortium name="The Broad Institute Genomics Platform"/>
            <consortium name="The Broad Institute Genome Sequencing Center for Infectious Disease"/>
            <person name="Wu L."/>
            <person name="Ma J."/>
        </authorList>
    </citation>
    <scope>NUCLEOTIDE SEQUENCE [LARGE SCALE GENOMIC DNA]</scope>
    <source>
        <strain evidence="3">CGMCC 4.7289</strain>
    </source>
</reference>
<dbReference type="EMBL" id="JBHSAY010000005">
    <property type="protein sequence ID" value="MFC4130905.1"/>
    <property type="molecule type" value="Genomic_DNA"/>
</dbReference>
<feature type="region of interest" description="Disordered" evidence="1">
    <location>
        <begin position="50"/>
        <end position="95"/>
    </location>
</feature>
<keyword evidence="3" id="KW-1185">Reference proteome</keyword>
<evidence type="ECO:0000313" key="3">
    <source>
        <dbReference type="Proteomes" id="UP001595816"/>
    </source>
</evidence>
<proteinExistence type="predicted"/>
<sequence>MSANESRPITGATPELTASITRPADDLTSEVRAADRRRWRIRRHASRQLDALLGREERHGDGDGDGDHYRETWLDRGVREREARGRDLAASGWLP</sequence>
<gene>
    <name evidence="2" type="ORF">ACFOZ4_09855</name>
</gene>
<name>A0ABV8LIY9_9ACTN</name>
<accession>A0ABV8LIY9</accession>
<dbReference type="RefSeq" id="WP_253756975.1">
    <property type="nucleotide sequence ID" value="NZ_JAMZDZ010000001.1"/>
</dbReference>
<dbReference type="Proteomes" id="UP001595816">
    <property type="component" value="Unassembled WGS sequence"/>
</dbReference>